<dbReference type="Pfam" id="PF21813">
    <property type="entry name" value="DUF6882"/>
    <property type="match status" value="1"/>
</dbReference>
<organism evidence="1">
    <name type="scientific">viral metagenome</name>
    <dbReference type="NCBI Taxonomy" id="1070528"/>
    <lineage>
        <taxon>unclassified sequences</taxon>
        <taxon>metagenomes</taxon>
        <taxon>organismal metagenomes</taxon>
    </lineage>
</organism>
<name>A0A6C0HW91_9ZZZZ</name>
<protein>
    <submittedName>
        <fullName evidence="1">Uncharacterized protein</fullName>
    </submittedName>
</protein>
<dbReference type="InterPro" id="IPR049249">
    <property type="entry name" value="DUF6882"/>
</dbReference>
<dbReference type="EMBL" id="MN740017">
    <property type="protein sequence ID" value="QHT84435.1"/>
    <property type="molecule type" value="Genomic_DNA"/>
</dbReference>
<sequence length="164" mass="19816">MDLDLSTLINNALIYYDKQNIEYDEYIKSNNITVERETNKIIFNDNSKELKYEFLGIFDNTTNIWIWAWLVPEFMFNETNISRKLLNYGLKISPTPINKLDNEQLYLKTQMVNSRFLLYDQFQLDLHLAISSYLAKDSFKFIYSKRKYLNKEKSKYITVYYLIF</sequence>
<reference evidence="1" key="1">
    <citation type="journal article" date="2020" name="Nature">
        <title>Giant virus diversity and host interactions through global metagenomics.</title>
        <authorList>
            <person name="Schulz F."/>
            <person name="Roux S."/>
            <person name="Paez-Espino D."/>
            <person name="Jungbluth S."/>
            <person name="Walsh D.A."/>
            <person name="Denef V.J."/>
            <person name="McMahon K.D."/>
            <person name="Konstantinidis K.T."/>
            <person name="Eloe-Fadrosh E.A."/>
            <person name="Kyrpides N.C."/>
            <person name="Woyke T."/>
        </authorList>
    </citation>
    <scope>NUCLEOTIDE SEQUENCE</scope>
    <source>
        <strain evidence="1">GVMAG-M-3300023184-177</strain>
    </source>
</reference>
<proteinExistence type="predicted"/>
<evidence type="ECO:0000313" key="1">
    <source>
        <dbReference type="EMBL" id="QHT84435.1"/>
    </source>
</evidence>
<dbReference type="AlphaFoldDB" id="A0A6C0HW91"/>
<accession>A0A6C0HW91</accession>